<comment type="caution">
    <text evidence="1">The sequence shown here is derived from an EMBL/GenBank/DDBJ whole genome shotgun (WGS) entry which is preliminary data.</text>
</comment>
<keyword evidence="2" id="KW-1185">Reference proteome</keyword>
<sequence>MTDRPRITLILADEHFLVDKQRIVEKSKYFESLFSHNFSDSKNDQQTVNYKVAPSVLQDFCDWIEEDPPKLPPNESHQIKISLQKFLSDSFDCLKQLLELSIIYSVEELSAELSDIIIQHWLKPDLLLDIWKLSRELSLTALIDVSYVACLERFSEVPFDELMSVSSSDFLMLVCNVNIRVSVDYLAYVVNERLTKENLCSEDKDAQFKLKLLKVLDKLNCPDRKSALMDCFFVETTKSEEDGEVYNTRTVFAFQQKSPPKFGELIEIWKSEEQGKDLSGLGVIGRGFSIYKIGGELRLGSCKFNMNVWRYCLVSKKWYYLARLRKARRHMAMAVVDDKLILIGGVGRYRLKLSSVEVLNLNTGAWTNSPDTPETFTDAPPTCVINGIVAFCVSNIYMFNPSLNAWIAVDHPFDPSEFRGATCLTSLGNTLYIGKEGGSFVGYDVSWSYEGKQHKNQQSIIRGALISRSERKGFCSPCEKLLVHEEDARVTGIVYAFEKVSVECGFLDEAQQRLDSRIHNFTLPSLVQLVPISCFSLVDPATLYHQMSLS</sequence>
<protein>
    <submittedName>
        <fullName evidence="1">Uncharacterized protein</fullName>
    </submittedName>
</protein>
<accession>A0ACC2N8W5</accession>
<organism evidence="1 2">
    <name type="scientific">Eretmocerus hayati</name>
    <dbReference type="NCBI Taxonomy" id="131215"/>
    <lineage>
        <taxon>Eukaryota</taxon>
        <taxon>Metazoa</taxon>
        <taxon>Ecdysozoa</taxon>
        <taxon>Arthropoda</taxon>
        <taxon>Hexapoda</taxon>
        <taxon>Insecta</taxon>
        <taxon>Pterygota</taxon>
        <taxon>Neoptera</taxon>
        <taxon>Endopterygota</taxon>
        <taxon>Hymenoptera</taxon>
        <taxon>Apocrita</taxon>
        <taxon>Proctotrupomorpha</taxon>
        <taxon>Chalcidoidea</taxon>
        <taxon>Aphelinidae</taxon>
        <taxon>Aphelininae</taxon>
        <taxon>Eretmocerus</taxon>
    </lineage>
</organism>
<evidence type="ECO:0000313" key="2">
    <source>
        <dbReference type="Proteomes" id="UP001239111"/>
    </source>
</evidence>
<evidence type="ECO:0000313" key="1">
    <source>
        <dbReference type="EMBL" id="KAJ8667173.1"/>
    </source>
</evidence>
<name>A0ACC2N8W5_9HYME</name>
<dbReference type="Proteomes" id="UP001239111">
    <property type="component" value="Chromosome 4"/>
</dbReference>
<gene>
    <name evidence="1" type="ORF">QAD02_008835</name>
</gene>
<dbReference type="EMBL" id="CM056744">
    <property type="protein sequence ID" value="KAJ8667173.1"/>
    <property type="molecule type" value="Genomic_DNA"/>
</dbReference>
<reference evidence="1" key="1">
    <citation type="submission" date="2023-04" db="EMBL/GenBank/DDBJ databases">
        <title>A chromosome-level genome assembly of the parasitoid wasp Eretmocerus hayati.</title>
        <authorList>
            <person name="Zhong Y."/>
            <person name="Liu S."/>
            <person name="Liu Y."/>
        </authorList>
    </citation>
    <scope>NUCLEOTIDE SEQUENCE</scope>
    <source>
        <strain evidence="1">ZJU_SS_LIU_2023</strain>
    </source>
</reference>
<proteinExistence type="predicted"/>